<reference evidence="2" key="1">
    <citation type="submission" date="2018-05" db="EMBL/GenBank/DDBJ databases">
        <authorList>
            <person name="Feng T."/>
        </authorList>
    </citation>
    <scope>NUCLEOTIDE SEQUENCE [LARGE SCALE GENOMIC DNA]</scope>
    <source>
        <strain evidence="2">S27</strain>
    </source>
</reference>
<keyword evidence="2" id="KW-1185">Reference proteome</keyword>
<dbReference type="EMBL" id="QHKS01000001">
    <property type="protein sequence ID" value="RDK04530.1"/>
    <property type="molecule type" value="Genomic_DNA"/>
</dbReference>
<proteinExistence type="predicted"/>
<name>A0A370NG21_9BURK</name>
<comment type="caution">
    <text evidence="1">The sequence shown here is derived from an EMBL/GenBank/DDBJ whole genome shotgun (WGS) entry which is preliminary data.</text>
</comment>
<gene>
    <name evidence="1" type="ORF">DLM46_01265</name>
</gene>
<accession>A0A370NG21</accession>
<evidence type="ECO:0000313" key="1">
    <source>
        <dbReference type="EMBL" id="RDK04530.1"/>
    </source>
</evidence>
<evidence type="ECO:0000313" key="2">
    <source>
        <dbReference type="Proteomes" id="UP000254875"/>
    </source>
</evidence>
<protein>
    <submittedName>
        <fullName evidence="1">Uncharacterized protein</fullName>
    </submittedName>
</protein>
<dbReference type="Proteomes" id="UP000254875">
    <property type="component" value="Unassembled WGS sequence"/>
</dbReference>
<sequence length="100" mass="11485">MRALRIHGTLVRWGVESPHRRIAASPYRRIAVSPYRRIAIAIAAPRDRQPPNRWFAGSLDRWIAEPPEQRNTANRSIYRTAVESFIEQNPQATLPSRACP</sequence>
<dbReference type="AlphaFoldDB" id="A0A370NG21"/>
<organism evidence="1 2">
    <name type="scientific">Paraburkholderia lacunae</name>
    <dbReference type="NCBI Taxonomy" id="2211104"/>
    <lineage>
        <taxon>Bacteria</taxon>
        <taxon>Pseudomonadati</taxon>
        <taxon>Pseudomonadota</taxon>
        <taxon>Betaproteobacteria</taxon>
        <taxon>Burkholderiales</taxon>
        <taxon>Burkholderiaceae</taxon>
        <taxon>Paraburkholderia</taxon>
    </lineage>
</organism>